<proteinExistence type="predicted"/>
<dbReference type="Pfam" id="PF02620">
    <property type="entry name" value="YceD"/>
    <property type="match status" value="1"/>
</dbReference>
<evidence type="ECO:0000313" key="2">
    <source>
        <dbReference type="EMBL" id="SIS39130.1"/>
    </source>
</evidence>
<keyword evidence="3" id="KW-1185">Reference proteome</keyword>
<sequence>MTDPDLTGAPEAPLPFTHPYPVERLPGEGRVVKLALSTDECAAVARYLSLDGLTRLSAKLTVKPFAGGELVRVTGTVDAHVTQTCGVTLVPVESDINEEVERVFSFNSVAEEVSPGAELELEPDGAEPPEPIIDGHVDLGAVVVEQLALGIDPFPRAPGAEFTLPAAVSDPAQTSPFAVLSSLRTGKMPKS</sequence>
<dbReference type="OrthoDB" id="8443793at2"/>
<dbReference type="InterPro" id="IPR003772">
    <property type="entry name" value="YceD"/>
</dbReference>
<dbReference type="Proteomes" id="UP000185678">
    <property type="component" value="Unassembled WGS sequence"/>
</dbReference>
<dbReference type="STRING" id="80876.SAMN05421779_101457"/>
<dbReference type="AlphaFoldDB" id="A0A1N7IPX2"/>
<protein>
    <submittedName>
        <fullName evidence="2">Uncharacterized metal-binding protein YceD, DUF177 family</fullName>
    </submittedName>
</protein>
<name>A0A1N7IPX2_9PROT</name>
<dbReference type="RefSeq" id="WP_076398491.1">
    <property type="nucleotide sequence ID" value="NZ_FTOA01000001.1"/>
</dbReference>
<feature type="region of interest" description="Disordered" evidence="1">
    <location>
        <begin position="1"/>
        <end position="20"/>
    </location>
</feature>
<evidence type="ECO:0000256" key="1">
    <source>
        <dbReference type="SAM" id="MobiDB-lite"/>
    </source>
</evidence>
<gene>
    <name evidence="2" type="ORF">SAMN05421779_101457</name>
</gene>
<organism evidence="2 3">
    <name type="scientific">Insolitispirillum peregrinum</name>
    <dbReference type="NCBI Taxonomy" id="80876"/>
    <lineage>
        <taxon>Bacteria</taxon>
        <taxon>Pseudomonadati</taxon>
        <taxon>Pseudomonadota</taxon>
        <taxon>Alphaproteobacteria</taxon>
        <taxon>Rhodospirillales</taxon>
        <taxon>Novispirillaceae</taxon>
        <taxon>Insolitispirillum</taxon>
    </lineage>
</organism>
<dbReference type="EMBL" id="FTOA01000001">
    <property type="protein sequence ID" value="SIS39130.1"/>
    <property type="molecule type" value="Genomic_DNA"/>
</dbReference>
<accession>A0A1N7IPX2</accession>
<reference evidence="2 3" key="1">
    <citation type="submission" date="2017-01" db="EMBL/GenBank/DDBJ databases">
        <authorList>
            <person name="Mah S.A."/>
            <person name="Swanson W.J."/>
            <person name="Moy G.W."/>
            <person name="Vacquier V.D."/>
        </authorList>
    </citation>
    <scope>NUCLEOTIDE SEQUENCE [LARGE SCALE GENOMIC DNA]</scope>
    <source>
        <strain evidence="2 3">DSM 11589</strain>
    </source>
</reference>
<evidence type="ECO:0000313" key="3">
    <source>
        <dbReference type="Proteomes" id="UP000185678"/>
    </source>
</evidence>